<dbReference type="Proteomes" id="UP000187001">
    <property type="component" value="Unassembled WGS sequence"/>
</dbReference>
<reference evidence="1 2" key="1">
    <citation type="submission" date="2016-07" db="EMBL/GenBank/DDBJ databases">
        <authorList>
            <person name="Sutton G."/>
            <person name="Brinkac L."/>
            <person name="Sanka R."/>
            <person name="Adams M."/>
            <person name="Lau E."/>
            <person name="Kumar A."/>
            <person name="Macaden R."/>
        </authorList>
    </citation>
    <scope>NUCLEOTIDE SEQUENCE [LARGE SCALE GENOMIC DNA]</scope>
    <source>
        <strain evidence="1 2">GA-0871</strain>
    </source>
</reference>
<sequence>MPELTPEQYDDLDDYACVVQAAAIADAERPYFDWAIAGDAPDDTRTEHQYAIEPVRGGGAREVTDELCGAIEALPDFRPEARIVTRTVTYGPWRYVSPQAIRDGAFVDLEEFLGGKR</sequence>
<evidence type="ECO:0000313" key="1">
    <source>
        <dbReference type="EMBL" id="OMC46879.1"/>
    </source>
</evidence>
<protein>
    <submittedName>
        <fullName evidence="1">Uncharacterized protein</fullName>
    </submittedName>
</protein>
<proteinExistence type="predicted"/>
<dbReference type="EMBL" id="MBER01000054">
    <property type="protein sequence ID" value="OMC46879.1"/>
    <property type="molecule type" value="Genomic_DNA"/>
</dbReference>
<dbReference type="RefSeq" id="WP_076204781.1">
    <property type="nucleotide sequence ID" value="NZ_MBER01000054.1"/>
</dbReference>
<organism evidence="1 2">
    <name type="scientific">Mycolicibacterium fortuitum</name>
    <name type="common">Mycobacterium fortuitum</name>
    <dbReference type="NCBI Taxonomy" id="1766"/>
    <lineage>
        <taxon>Bacteria</taxon>
        <taxon>Bacillati</taxon>
        <taxon>Actinomycetota</taxon>
        <taxon>Actinomycetes</taxon>
        <taxon>Mycobacteriales</taxon>
        <taxon>Mycobacteriaceae</taxon>
        <taxon>Mycolicibacterium</taxon>
    </lineage>
</organism>
<gene>
    <name evidence="1" type="ORF">A5742_25440</name>
</gene>
<name>A0ABD6QNX0_MYCFO</name>
<evidence type="ECO:0000313" key="2">
    <source>
        <dbReference type="Proteomes" id="UP000187001"/>
    </source>
</evidence>
<dbReference type="AlphaFoldDB" id="A0ABD6QNX0"/>
<accession>A0ABD6QNX0</accession>
<comment type="caution">
    <text evidence="1">The sequence shown here is derived from an EMBL/GenBank/DDBJ whole genome shotgun (WGS) entry which is preliminary data.</text>
</comment>